<comment type="caution">
    <text evidence="1">The sequence shown here is derived from an EMBL/GenBank/DDBJ whole genome shotgun (WGS) entry which is preliminary data.</text>
</comment>
<dbReference type="SUPFAM" id="SSF140453">
    <property type="entry name" value="EsxAB dimer-like"/>
    <property type="match status" value="1"/>
</dbReference>
<evidence type="ECO:0000313" key="2">
    <source>
        <dbReference type="Proteomes" id="UP001551695"/>
    </source>
</evidence>
<dbReference type="RefSeq" id="WP_355083701.1">
    <property type="nucleotide sequence ID" value="NZ_JBEXKW010000004.1"/>
</dbReference>
<sequence>MTPPGWREGTDPPYVPDREAFDAYTHAEIWQLVREALDPAALGRTAESWQTGANTLEYLFEAFAAAVRQEFADWSGQAATAARESTEAFVRAGAAAQEVCVAVHRLMELNSSAAQSVRDAIPAPAAPYAPDPDPVREAIDGGPRKMAHDIAAASALADAQDTLTFLYNSTLVASGDAVPAFDAPVRGEIAR</sequence>
<name>A0ABV3FLS9_9NOCA</name>
<accession>A0ABV3FLS9</accession>
<evidence type="ECO:0008006" key="3">
    <source>
        <dbReference type="Google" id="ProtNLM"/>
    </source>
</evidence>
<protein>
    <recommendedName>
        <fullName evidence="3">PPE family protein</fullName>
    </recommendedName>
</protein>
<reference evidence="1 2" key="1">
    <citation type="submission" date="2024-06" db="EMBL/GenBank/DDBJ databases">
        <title>The Natural Products Discovery Center: Release of the First 8490 Sequenced Strains for Exploring Actinobacteria Biosynthetic Diversity.</title>
        <authorList>
            <person name="Kalkreuter E."/>
            <person name="Kautsar S.A."/>
            <person name="Yang D."/>
            <person name="Bader C.D."/>
            <person name="Teijaro C.N."/>
            <person name="Fluegel L."/>
            <person name="Davis C.M."/>
            <person name="Simpson J.R."/>
            <person name="Lauterbach L."/>
            <person name="Steele A.D."/>
            <person name="Gui C."/>
            <person name="Meng S."/>
            <person name="Li G."/>
            <person name="Viehrig K."/>
            <person name="Ye F."/>
            <person name="Su P."/>
            <person name="Kiefer A.F."/>
            <person name="Nichols A."/>
            <person name="Cepeda A.J."/>
            <person name="Yan W."/>
            <person name="Fan B."/>
            <person name="Jiang Y."/>
            <person name="Adhikari A."/>
            <person name="Zheng C.-J."/>
            <person name="Schuster L."/>
            <person name="Cowan T.M."/>
            <person name="Smanski M.J."/>
            <person name="Chevrette M.G."/>
            <person name="De Carvalho L.P.S."/>
            <person name="Shen B."/>
        </authorList>
    </citation>
    <scope>NUCLEOTIDE SEQUENCE [LARGE SCALE GENOMIC DNA]</scope>
    <source>
        <strain evidence="1 2">NPDC050403</strain>
    </source>
</reference>
<gene>
    <name evidence="1" type="ORF">AB0I48_01270</name>
</gene>
<evidence type="ECO:0000313" key="1">
    <source>
        <dbReference type="EMBL" id="MEV0706171.1"/>
    </source>
</evidence>
<proteinExistence type="predicted"/>
<organism evidence="1 2">
    <name type="scientific">Nocardia aurea</name>
    <dbReference type="NCBI Taxonomy" id="2144174"/>
    <lineage>
        <taxon>Bacteria</taxon>
        <taxon>Bacillati</taxon>
        <taxon>Actinomycetota</taxon>
        <taxon>Actinomycetes</taxon>
        <taxon>Mycobacteriales</taxon>
        <taxon>Nocardiaceae</taxon>
        <taxon>Nocardia</taxon>
    </lineage>
</organism>
<dbReference type="InterPro" id="IPR036689">
    <property type="entry name" value="ESAT-6-like_sf"/>
</dbReference>
<keyword evidence="2" id="KW-1185">Reference proteome</keyword>
<dbReference type="Proteomes" id="UP001551695">
    <property type="component" value="Unassembled WGS sequence"/>
</dbReference>
<dbReference type="EMBL" id="JBFAKC010000001">
    <property type="protein sequence ID" value="MEV0706171.1"/>
    <property type="molecule type" value="Genomic_DNA"/>
</dbReference>